<dbReference type="EMBL" id="WTPX01000197">
    <property type="protein sequence ID" value="NNJ27754.1"/>
    <property type="molecule type" value="Genomic_DNA"/>
</dbReference>
<name>A0ABX1VIX1_9PLAN</name>
<feature type="domain" description="Peptidase C45 hydrolase" evidence="2">
    <location>
        <begin position="145"/>
        <end position="300"/>
    </location>
</feature>
<evidence type="ECO:0000259" key="2">
    <source>
        <dbReference type="Pfam" id="PF03417"/>
    </source>
</evidence>
<reference evidence="3 4" key="1">
    <citation type="journal article" date="2020" name="Syst. Appl. Microbiol.">
        <title>Alienimonas chondri sp. nov., a novel planctomycete isolated from the biofilm of the red alga Chondrus crispus.</title>
        <authorList>
            <person name="Vitorino I."/>
            <person name="Albuquerque L."/>
            <person name="Wiegand S."/>
            <person name="Kallscheuer N."/>
            <person name="da Costa M.S."/>
            <person name="Lobo-da-Cunha A."/>
            <person name="Jogler C."/>
            <person name="Lage O.M."/>
        </authorList>
    </citation>
    <scope>NUCLEOTIDE SEQUENCE [LARGE SCALE GENOMIC DNA]</scope>
    <source>
        <strain evidence="3 4">LzC2</strain>
    </source>
</reference>
<accession>A0ABX1VIX1</accession>
<feature type="region of interest" description="Disordered" evidence="1">
    <location>
        <begin position="1"/>
        <end position="57"/>
    </location>
</feature>
<keyword evidence="4" id="KW-1185">Reference proteome</keyword>
<dbReference type="PANTHER" id="PTHR28583">
    <property type="entry name" value="ACID AMIDASE"/>
    <property type="match status" value="1"/>
</dbReference>
<evidence type="ECO:0000313" key="3">
    <source>
        <dbReference type="EMBL" id="NNJ27754.1"/>
    </source>
</evidence>
<gene>
    <name evidence="3" type="ORF">LzC2_38620</name>
</gene>
<evidence type="ECO:0000256" key="1">
    <source>
        <dbReference type="SAM" id="MobiDB-lite"/>
    </source>
</evidence>
<organism evidence="3 4">
    <name type="scientific">Alienimonas chondri</name>
    <dbReference type="NCBI Taxonomy" id="2681879"/>
    <lineage>
        <taxon>Bacteria</taxon>
        <taxon>Pseudomonadati</taxon>
        <taxon>Planctomycetota</taxon>
        <taxon>Planctomycetia</taxon>
        <taxon>Planctomycetales</taxon>
        <taxon>Planctomycetaceae</taxon>
        <taxon>Alienimonas</taxon>
    </lineage>
</organism>
<protein>
    <recommendedName>
        <fullName evidence="2">Peptidase C45 hydrolase domain-containing protein</fullName>
    </recommendedName>
</protein>
<comment type="caution">
    <text evidence="3">The sequence shown here is derived from an EMBL/GenBank/DDBJ whole genome shotgun (WGS) entry which is preliminary data.</text>
</comment>
<dbReference type="Proteomes" id="UP000609651">
    <property type="component" value="Unassembled WGS sequence"/>
</dbReference>
<dbReference type="Gene3D" id="3.60.60.10">
    <property type="entry name" value="Penicillin V Acylase, Chain A"/>
    <property type="match status" value="1"/>
</dbReference>
<dbReference type="NCBIfam" id="NF040521">
    <property type="entry name" value="C45_proenzyme"/>
    <property type="match status" value="1"/>
</dbReference>
<proteinExistence type="predicted"/>
<dbReference type="InterPro" id="IPR005079">
    <property type="entry name" value="Peptidase_C45_hydrolase"/>
</dbReference>
<dbReference type="PANTHER" id="PTHR28583:SF1">
    <property type="entry name" value="ACID CERAMIDASE"/>
    <property type="match status" value="1"/>
</dbReference>
<sequence>MPSGGEAGGELCKVRRMSGSADPPPSSENEGGDVRPPGGEIRTPWVDAPSVRLDGDLPPVERFRQLPKDSVDRCRELIADLRTHLPTGAGGLALAVNARTKGRWRAEAEALADLLETSWAEVLVSNCTYDLALSGFACSTAALATPNGPALARNMDWLPAGPLARASLLVETRYEEGPGGGPLTVWNAGWPGGIGVVTGQSSRGFAFALNAVGVAGAPDLLGCPVLLCLRRVLTVARDFADAVVRIRRERLVCGAIVTVVGTTNAERVVVERTPRRSGVIWGEGDEPLVATNHLRVLDAESDAGDVGDGVIGDSHGRLAALFDKAPRGEVSDGGCLYALTEPDVMQSCTAQHIVCRPTEGTVRLTVPRALLTPGVGGW</sequence>
<dbReference type="InterPro" id="IPR047794">
    <property type="entry name" value="C45_proenzyme-like"/>
</dbReference>
<dbReference type="Pfam" id="PF03417">
    <property type="entry name" value="AAT"/>
    <property type="match status" value="1"/>
</dbReference>
<evidence type="ECO:0000313" key="4">
    <source>
        <dbReference type="Proteomes" id="UP000609651"/>
    </source>
</evidence>